<reference evidence="9" key="1">
    <citation type="journal article" date="2018" name="Genome Biol.">
        <title>SKESA: strategic k-mer extension for scrupulous assemblies.</title>
        <authorList>
            <person name="Souvorov A."/>
            <person name="Agarwala R."/>
            <person name="Lipman D.J."/>
        </authorList>
    </citation>
    <scope>NUCLEOTIDE SEQUENCE</scope>
    <source>
        <strain evidence="10">CO106</strain>
        <strain evidence="9">Salmonella enterica</strain>
        <strain evidence="11">U277</strain>
    </source>
</reference>
<dbReference type="Pfam" id="PF00589">
    <property type="entry name" value="Phage_integrase"/>
    <property type="match status" value="1"/>
</dbReference>
<dbReference type="EMBL" id="AAMJEY010000076">
    <property type="protein sequence ID" value="EDH9114975.1"/>
    <property type="molecule type" value="Genomic_DNA"/>
</dbReference>
<evidence type="ECO:0000256" key="1">
    <source>
        <dbReference type="ARBA" id="ARBA00008857"/>
    </source>
</evidence>
<dbReference type="GO" id="GO:0015074">
    <property type="term" value="P:DNA integration"/>
    <property type="evidence" value="ECO:0007669"/>
    <property type="project" value="UniProtKB-KW"/>
</dbReference>
<organism evidence="8">
    <name type="scientific">Salmonella typhimurium</name>
    <dbReference type="NCBI Taxonomy" id="90371"/>
    <lineage>
        <taxon>Bacteria</taxon>
        <taxon>Pseudomonadati</taxon>
        <taxon>Pseudomonadota</taxon>
        <taxon>Gammaproteobacteria</taxon>
        <taxon>Enterobacterales</taxon>
        <taxon>Enterobacteriaceae</taxon>
        <taxon>Salmonella</taxon>
    </lineage>
</organism>
<keyword evidence="2" id="KW-1029">Fimbrium biogenesis</keyword>
<feature type="domain" description="Tyr recombinase" evidence="7">
    <location>
        <begin position="1"/>
        <end position="187"/>
    </location>
</feature>
<evidence type="ECO:0000313" key="8">
    <source>
        <dbReference type="EMBL" id="EDH9114975.1"/>
    </source>
</evidence>
<evidence type="ECO:0000256" key="6">
    <source>
        <dbReference type="ARBA" id="ARBA00023172"/>
    </source>
</evidence>
<evidence type="ECO:0000313" key="9">
    <source>
        <dbReference type="EMBL" id="HAB3780121.1"/>
    </source>
</evidence>
<comment type="caution">
    <text evidence="8">The sequence shown here is derived from an EMBL/GenBank/DDBJ whole genome shotgun (WGS) entry which is preliminary data.</text>
</comment>
<dbReference type="RefSeq" id="WP_053868823.1">
    <property type="nucleotide sequence ID" value="NZ_CP064919.1"/>
</dbReference>
<dbReference type="InterPro" id="IPR050090">
    <property type="entry name" value="Tyrosine_recombinase_XerCD"/>
</dbReference>
<dbReference type="InterPro" id="IPR013762">
    <property type="entry name" value="Integrase-like_cat_sf"/>
</dbReference>
<dbReference type="EMBL" id="DAANJW010000030">
    <property type="protein sequence ID" value="HAD0170590.1"/>
    <property type="molecule type" value="Genomic_DNA"/>
</dbReference>
<dbReference type="NCBIfam" id="NF007370">
    <property type="entry name" value="PRK09870.1"/>
    <property type="match status" value="1"/>
</dbReference>
<dbReference type="InterPro" id="IPR002104">
    <property type="entry name" value="Integrase_catalytic"/>
</dbReference>
<protein>
    <submittedName>
        <fullName evidence="8">DNA recombinase</fullName>
    </submittedName>
    <submittedName>
        <fullName evidence="9">Tyrosine-type recombinase/integrase</fullName>
    </submittedName>
</protein>
<evidence type="ECO:0000256" key="2">
    <source>
        <dbReference type="ARBA" id="ARBA00022558"/>
    </source>
</evidence>
<accession>A0A3Y3SXL5</accession>
<dbReference type="EMBL" id="DAAGNL010000010">
    <property type="protein sequence ID" value="HAB3780121.1"/>
    <property type="molecule type" value="Genomic_DNA"/>
</dbReference>
<evidence type="ECO:0000256" key="3">
    <source>
        <dbReference type="ARBA" id="ARBA00022908"/>
    </source>
</evidence>
<evidence type="ECO:0000313" key="11">
    <source>
        <dbReference type="EMBL" id="HAD0170590.1"/>
    </source>
</evidence>
<dbReference type="GO" id="GO:0003677">
    <property type="term" value="F:DNA binding"/>
    <property type="evidence" value="ECO:0007669"/>
    <property type="project" value="InterPro"/>
</dbReference>
<dbReference type="EMBL" id="DAANIZ010000018">
    <property type="protein sequence ID" value="HAD0073948.1"/>
    <property type="molecule type" value="Genomic_DNA"/>
</dbReference>
<evidence type="ECO:0000256" key="4">
    <source>
        <dbReference type="ARBA" id="ARBA00023015"/>
    </source>
</evidence>
<evidence type="ECO:0000259" key="7">
    <source>
        <dbReference type="PROSITE" id="PS51898"/>
    </source>
</evidence>
<keyword evidence="5" id="KW-0804">Transcription</keyword>
<dbReference type="Gene3D" id="1.10.443.10">
    <property type="entry name" value="Intergrase catalytic core"/>
    <property type="match status" value="1"/>
</dbReference>
<dbReference type="PANTHER" id="PTHR30349:SF62">
    <property type="entry name" value="TYPE 1 FIMBRIAE REGULATORY PROTEIN FIMB-RELATED"/>
    <property type="match status" value="1"/>
</dbReference>
<keyword evidence="4" id="KW-0805">Transcription regulation</keyword>
<sequence length="192" mass="22689">MKRKYLTQEEIEKLLSATDRMPFPERNRCLILMAFIHGFRASELLGLRLSDIDLAGRQLYIRRLKNGFSTCHPLLPDEYNVLKSWLRARKYLEKGADGDWLFLSLRRHPLSRQQFFYILREAGRLAELTIAPHPHMLRHACGYALADKGIDTRLIQDYLGHRNIQHTVRYTVRYTASNAGRFHGIWRKKRRV</sequence>
<reference evidence="10" key="3">
    <citation type="submission" date="2019-08" db="EMBL/GenBank/DDBJ databases">
        <authorList>
            <consortium name="NCBI Pathogen Detection Project"/>
        </authorList>
    </citation>
    <scope>NUCLEOTIDE SEQUENCE</scope>
    <source>
        <strain evidence="10">CO106</strain>
        <strain evidence="9">Salmonella enterica</strain>
        <strain evidence="11">U277</strain>
    </source>
</reference>
<dbReference type="PROSITE" id="PS51898">
    <property type="entry name" value="TYR_RECOMBINASE"/>
    <property type="match status" value="1"/>
</dbReference>
<evidence type="ECO:0000313" key="10">
    <source>
        <dbReference type="EMBL" id="HAD0073948.1"/>
    </source>
</evidence>
<keyword evidence="6" id="KW-0233">DNA recombination</keyword>
<gene>
    <name evidence="8" type="ORF">CC339_20555</name>
    <name evidence="10" type="ORF">G0L67_14860</name>
    <name evidence="11" type="ORF">G0L83_12245</name>
    <name evidence="9" type="ORF">GBX64_14315</name>
</gene>
<dbReference type="AlphaFoldDB" id="A0A3Y3SXL5"/>
<proteinExistence type="inferred from homology"/>
<dbReference type="InterPro" id="IPR011010">
    <property type="entry name" value="DNA_brk_join_enz"/>
</dbReference>
<comment type="similarity">
    <text evidence="1">Belongs to the 'phage' integrase family.</text>
</comment>
<name>A0A3Y3SXL5_SALTM</name>
<reference evidence="8" key="2">
    <citation type="submission" date="2018-07" db="EMBL/GenBank/DDBJ databases">
        <authorList>
            <person name="Ashton P.M."/>
            <person name="Dallman T."/>
            <person name="Nair S."/>
            <person name="De Pinna E."/>
            <person name="Peters T."/>
            <person name="Grant K."/>
        </authorList>
    </citation>
    <scope>NUCLEOTIDE SEQUENCE</scope>
    <source>
        <strain evidence="8">356085</strain>
    </source>
</reference>
<keyword evidence="3" id="KW-0229">DNA integration</keyword>
<evidence type="ECO:0000256" key="5">
    <source>
        <dbReference type="ARBA" id="ARBA00023163"/>
    </source>
</evidence>
<dbReference type="SUPFAM" id="SSF56349">
    <property type="entry name" value="DNA breaking-rejoining enzymes"/>
    <property type="match status" value="1"/>
</dbReference>
<dbReference type="GO" id="GO:0006310">
    <property type="term" value="P:DNA recombination"/>
    <property type="evidence" value="ECO:0007669"/>
    <property type="project" value="UniProtKB-KW"/>
</dbReference>
<dbReference type="PANTHER" id="PTHR30349">
    <property type="entry name" value="PHAGE INTEGRASE-RELATED"/>
    <property type="match status" value="1"/>
</dbReference>